<name>A0AAE4R861_MYCIT</name>
<dbReference type="GO" id="GO:0016874">
    <property type="term" value="F:ligase activity"/>
    <property type="evidence" value="ECO:0007669"/>
    <property type="project" value="UniProtKB-KW"/>
</dbReference>
<evidence type="ECO:0000259" key="1">
    <source>
        <dbReference type="Pfam" id="PF09414"/>
    </source>
</evidence>
<dbReference type="EMBL" id="JAWLLD010000001">
    <property type="protein sequence ID" value="MDV7010775.1"/>
    <property type="molecule type" value="Genomic_DNA"/>
</dbReference>
<keyword evidence="2" id="KW-0436">Ligase</keyword>
<comment type="caution">
    <text evidence="2">The sequence shown here is derived from an EMBL/GenBank/DDBJ whole genome shotgun (WGS) entry which is preliminary data.</text>
</comment>
<organism evidence="2 3">
    <name type="scientific">Mycobacterium intracellulare</name>
    <dbReference type="NCBI Taxonomy" id="1767"/>
    <lineage>
        <taxon>Bacteria</taxon>
        <taxon>Bacillati</taxon>
        <taxon>Actinomycetota</taxon>
        <taxon>Actinomycetes</taxon>
        <taxon>Mycobacteriales</taxon>
        <taxon>Mycobacteriaceae</taxon>
        <taxon>Mycobacterium</taxon>
        <taxon>Mycobacterium avium complex (MAC)</taxon>
    </lineage>
</organism>
<sequence>MTFEFQAWPKTPRLSSTGMVITEKIDGTNAAIQFDEHGAWAAQSRKRLITPQDDNFGFARWVDENAHVLFEVLGPGIHFGEWWGSGIQRGYGLTNGDKRFSLFNTGRWDADDLRDIVPGLGVVPVLRLHQFDTAVIKETVEELKASGSHAAPGFMRPEGVIVYVRTLDKVLKVLIENDDIPKTLAAAA</sequence>
<evidence type="ECO:0000313" key="2">
    <source>
        <dbReference type="EMBL" id="MDV7010775.1"/>
    </source>
</evidence>
<dbReference type="Proteomes" id="UP001187143">
    <property type="component" value="Unassembled WGS sequence"/>
</dbReference>
<dbReference type="AlphaFoldDB" id="A0AAE4R861"/>
<reference evidence="2" key="1">
    <citation type="submission" date="2023-10" db="EMBL/GenBank/DDBJ databases">
        <title>Characterization and genome sequence of Mycobacterium intracellulare ABSURDO, a novel pathogenic isolate with three colony morphotypes that vary in growth and acid-fastness.</title>
        <authorList>
            <person name="Jude B.A."/>
            <person name="Robinson R.T."/>
        </authorList>
    </citation>
    <scope>NUCLEOTIDE SEQUENCE</scope>
    <source>
        <strain evidence="2">ABSURDO Component B</strain>
    </source>
</reference>
<gene>
    <name evidence="2" type="ORF">R4F53_00440</name>
</gene>
<accession>A0AAE4R861</accession>
<protein>
    <submittedName>
        <fullName evidence="2">RNA ligase family protein</fullName>
    </submittedName>
</protein>
<dbReference type="Pfam" id="PF09414">
    <property type="entry name" value="RNA_ligase"/>
    <property type="match status" value="1"/>
</dbReference>
<dbReference type="InterPro" id="IPR021122">
    <property type="entry name" value="RNA_ligase_dom_REL/Rnl2"/>
</dbReference>
<feature type="domain" description="RNA ligase" evidence="1">
    <location>
        <begin position="20"/>
        <end position="172"/>
    </location>
</feature>
<dbReference type="RefSeq" id="WP_317727084.1">
    <property type="nucleotide sequence ID" value="NZ_JAWLLC010000002.1"/>
</dbReference>
<proteinExistence type="predicted"/>
<evidence type="ECO:0000313" key="3">
    <source>
        <dbReference type="Proteomes" id="UP001187143"/>
    </source>
</evidence>
<dbReference type="SUPFAM" id="SSF56091">
    <property type="entry name" value="DNA ligase/mRNA capping enzyme, catalytic domain"/>
    <property type="match status" value="1"/>
</dbReference>
<dbReference type="Gene3D" id="3.30.470.30">
    <property type="entry name" value="DNA ligase/mRNA capping enzyme"/>
    <property type="match status" value="1"/>
</dbReference>